<protein>
    <recommendedName>
        <fullName evidence="9">Sm protein F</fullName>
    </recommendedName>
</protein>
<organism evidence="11 12">
    <name type="scientific">Cardiosporidium cionae</name>
    <dbReference type="NCBI Taxonomy" id="476202"/>
    <lineage>
        <taxon>Eukaryota</taxon>
        <taxon>Sar</taxon>
        <taxon>Alveolata</taxon>
        <taxon>Apicomplexa</taxon>
        <taxon>Aconoidasida</taxon>
        <taxon>Nephromycida</taxon>
        <taxon>Cardiosporidium</taxon>
    </lineage>
</organism>
<feature type="non-terminal residue" evidence="11">
    <location>
        <position position="1"/>
    </location>
</feature>
<dbReference type="EMBL" id="JADAQX010000338">
    <property type="protein sequence ID" value="KAF8820634.1"/>
    <property type="molecule type" value="Genomic_DNA"/>
</dbReference>
<keyword evidence="4" id="KW-0747">Spliceosome</keyword>
<comment type="subcellular location">
    <subcellularLocation>
        <location evidence="1">Nucleus</location>
    </subcellularLocation>
</comment>
<dbReference type="InterPro" id="IPR047575">
    <property type="entry name" value="Sm"/>
</dbReference>
<dbReference type="Proteomes" id="UP000823046">
    <property type="component" value="Unassembled WGS sequence"/>
</dbReference>
<dbReference type="Pfam" id="PF01423">
    <property type="entry name" value="LSM"/>
    <property type="match status" value="1"/>
</dbReference>
<evidence type="ECO:0000256" key="8">
    <source>
        <dbReference type="ARBA" id="ARBA00023274"/>
    </source>
</evidence>
<dbReference type="SUPFAM" id="SSF50182">
    <property type="entry name" value="Sm-like ribonucleoproteins"/>
    <property type="match status" value="1"/>
</dbReference>
<accession>A0ABQ7J9M5</accession>
<evidence type="ECO:0000256" key="6">
    <source>
        <dbReference type="ARBA" id="ARBA00023187"/>
    </source>
</evidence>
<sequence length="83" mass="9479">APPLNPKPFLTALAGKQIIVKLKWGLEYKGELKSFDQYMNLQLVNSEEYLGGRFKGNLGEIFIRCNNVLYIRKVATDDDDEET</sequence>
<dbReference type="PANTHER" id="PTHR11021">
    <property type="entry name" value="SMALL NUCLEAR RIBONUCLEOPROTEIN F SNRNP-F"/>
    <property type="match status" value="1"/>
</dbReference>
<evidence type="ECO:0000256" key="5">
    <source>
        <dbReference type="ARBA" id="ARBA00022884"/>
    </source>
</evidence>
<evidence type="ECO:0000313" key="11">
    <source>
        <dbReference type="EMBL" id="KAF8820634.1"/>
    </source>
</evidence>
<evidence type="ECO:0000259" key="10">
    <source>
        <dbReference type="PROSITE" id="PS52002"/>
    </source>
</evidence>
<keyword evidence="12" id="KW-1185">Reference proteome</keyword>
<evidence type="ECO:0000256" key="7">
    <source>
        <dbReference type="ARBA" id="ARBA00023242"/>
    </source>
</evidence>
<feature type="domain" description="Sm" evidence="10">
    <location>
        <begin position="5"/>
        <end position="77"/>
    </location>
</feature>
<evidence type="ECO:0000256" key="4">
    <source>
        <dbReference type="ARBA" id="ARBA00022728"/>
    </source>
</evidence>
<comment type="similarity">
    <text evidence="2">Belongs to the snRNP Sm proteins family. SmF/LSm6 subfamily.</text>
</comment>
<dbReference type="InterPro" id="IPR001163">
    <property type="entry name" value="Sm_dom_euk/arc"/>
</dbReference>
<dbReference type="Gene3D" id="2.30.30.100">
    <property type="match status" value="1"/>
</dbReference>
<dbReference type="PANTHER" id="PTHR11021:SF0">
    <property type="entry name" value="SMALL NUCLEAR RIBONUCLEOPROTEIN F"/>
    <property type="match status" value="1"/>
</dbReference>
<dbReference type="PROSITE" id="PS52002">
    <property type="entry name" value="SM"/>
    <property type="match status" value="1"/>
</dbReference>
<dbReference type="CDD" id="cd01722">
    <property type="entry name" value="Sm_F"/>
    <property type="match status" value="1"/>
</dbReference>
<keyword evidence="7" id="KW-0539">Nucleus</keyword>
<keyword evidence="8" id="KW-0687">Ribonucleoprotein</keyword>
<comment type="caution">
    <text evidence="11">The sequence shown here is derived from an EMBL/GenBank/DDBJ whole genome shotgun (WGS) entry which is preliminary data.</text>
</comment>
<keyword evidence="3" id="KW-0507">mRNA processing</keyword>
<evidence type="ECO:0000256" key="1">
    <source>
        <dbReference type="ARBA" id="ARBA00004123"/>
    </source>
</evidence>
<evidence type="ECO:0000256" key="9">
    <source>
        <dbReference type="ARBA" id="ARBA00030144"/>
    </source>
</evidence>
<keyword evidence="6" id="KW-0508">mRNA splicing</keyword>
<dbReference type="InterPro" id="IPR010920">
    <property type="entry name" value="LSM_dom_sf"/>
</dbReference>
<keyword evidence="5" id="KW-0694">RNA-binding</keyword>
<dbReference type="InterPro" id="IPR016487">
    <property type="entry name" value="Lsm6/sSmF"/>
</dbReference>
<gene>
    <name evidence="11" type="ORF">IE077_002978</name>
</gene>
<dbReference type="InterPro" id="IPR034100">
    <property type="entry name" value="Sm_F"/>
</dbReference>
<proteinExistence type="inferred from homology"/>
<evidence type="ECO:0000256" key="3">
    <source>
        <dbReference type="ARBA" id="ARBA00022664"/>
    </source>
</evidence>
<evidence type="ECO:0000313" key="12">
    <source>
        <dbReference type="Proteomes" id="UP000823046"/>
    </source>
</evidence>
<reference evidence="11 12" key="1">
    <citation type="journal article" date="2020" name="bioRxiv">
        <title>Metabolic contributions of an alphaproteobacterial endosymbiont in the apicomplexan Cardiosporidium cionae.</title>
        <authorList>
            <person name="Hunter E.S."/>
            <person name="Paight C.J."/>
            <person name="Lane C.E."/>
        </authorList>
    </citation>
    <scope>NUCLEOTIDE SEQUENCE [LARGE SCALE GENOMIC DNA]</scope>
    <source>
        <strain evidence="11">ESH_2018</strain>
    </source>
</reference>
<dbReference type="PIRSF" id="PIRSF006609">
    <property type="entry name" value="snRNP_SmF"/>
    <property type="match status" value="1"/>
</dbReference>
<name>A0ABQ7J9M5_9APIC</name>
<evidence type="ECO:0000256" key="2">
    <source>
        <dbReference type="ARBA" id="ARBA00007927"/>
    </source>
</evidence>
<dbReference type="SMART" id="SM00651">
    <property type="entry name" value="Sm"/>
    <property type="match status" value="1"/>
</dbReference>